<comment type="caution">
    <text evidence="5">The sequence shown here is derived from an EMBL/GenBank/DDBJ whole genome shotgun (WGS) entry which is preliminary data.</text>
</comment>
<organism evidence="5 6">
    <name type="scientific">Cyclocybe aegerita</name>
    <name type="common">Black poplar mushroom</name>
    <name type="synonym">Agrocybe aegerita</name>
    <dbReference type="NCBI Taxonomy" id="1973307"/>
    <lineage>
        <taxon>Eukaryota</taxon>
        <taxon>Fungi</taxon>
        <taxon>Dikarya</taxon>
        <taxon>Basidiomycota</taxon>
        <taxon>Agaricomycotina</taxon>
        <taxon>Agaricomycetes</taxon>
        <taxon>Agaricomycetidae</taxon>
        <taxon>Agaricales</taxon>
        <taxon>Agaricineae</taxon>
        <taxon>Bolbitiaceae</taxon>
        <taxon>Cyclocybe</taxon>
    </lineage>
</organism>
<dbReference type="GO" id="GO:0003676">
    <property type="term" value="F:nucleic acid binding"/>
    <property type="evidence" value="ECO:0007669"/>
    <property type="project" value="InterPro"/>
</dbReference>
<sequence length="307" mass="33040">MSGPVICFAGFAPDELKPSVSCPTTASSQNYHQNDDENSHEALKDPSIPPPKKKRKRTPKSKRDGYATQKAAEAAGAGDGGNAVEDSGADADAGPVDKPEEPKKLSKSAKKKIREKKRKEQFVSASESRRLKRINEKLESTTCFACRERGHAAKDCPSSKSGEAGADGGKTGAVGICYRCGSKKHGLSRCKKPNNPEDPYPTKLKAYTQMVDAASFVGRPRIWLGIPPDCLFREVVDPAALVGTGREGGADEDDFHTIKRTTAELDRGKKHEDKVKRVLSVQTGILSGKPVSLANPSPAKKKVVVFK</sequence>
<keyword evidence="2" id="KW-0479">Metal-binding</keyword>
<dbReference type="GO" id="GO:0008270">
    <property type="term" value="F:zinc ion binding"/>
    <property type="evidence" value="ECO:0007669"/>
    <property type="project" value="UniProtKB-KW"/>
</dbReference>
<accession>A0A8S0XF93</accession>
<dbReference type="InterPro" id="IPR042246">
    <property type="entry name" value="ZCCHC9"/>
</dbReference>
<dbReference type="GO" id="GO:0006397">
    <property type="term" value="P:mRNA processing"/>
    <property type="evidence" value="ECO:0007669"/>
    <property type="project" value="UniProtKB-KW"/>
</dbReference>
<feature type="region of interest" description="Disordered" evidence="3">
    <location>
        <begin position="14"/>
        <end position="131"/>
    </location>
</feature>
<keyword evidence="6" id="KW-1185">Reference proteome</keyword>
<feature type="compositionally biased region" description="Basic and acidic residues" evidence="3">
    <location>
        <begin position="33"/>
        <end position="44"/>
    </location>
</feature>
<feature type="compositionally biased region" description="Low complexity" evidence="3">
    <location>
        <begin position="66"/>
        <end position="76"/>
    </location>
</feature>
<keyword evidence="1" id="KW-0507">mRNA processing</keyword>
<dbReference type="Gene3D" id="4.10.60.10">
    <property type="entry name" value="Zinc finger, CCHC-type"/>
    <property type="match status" value="1"/>
</dbReference>
<dbReference type="PROSITE" id="PS50158">
    <property type="entry name" value="ZF_CCHC"/>
    <property type="match status" value="1"/>
</dbReference>
<dbReference type="SUPFAM" id="SSF57756">
    <property type="entry name" value="Retrovirus zinc finger-like domains"/>
    <property type="match status" value="1"/>
</dbReference>
<dbReference type="OrthoDB" id="3863715at2759"/>
<dbReference type="PANTHER" id="PTHR46242:SF1">
    <property type="entry name" value="ZINC FINGER CCHC DOMAIN-CONTAINING PROTEIN 9"/>
    <property type="match status" value="1"/>
</dbReference>
<dbReference type="SMART" id="SM00343">
    <property type="entry name" value="ZnF_C2HC"/>
    <property type="match status" value="2"/>
</dbReference>
<evidence type="ECO:0000256" key="1">
    <source>
        <dbReference type="ARBA" id="ARBA00022664"/>
    </source>
</evidence>
<evidence type="ECO:0000256" key="2">
    <source>
        <dbReference type="PROSITE-ProRule" id="PRU00047"/>
    </source>
</evidence>
<keyword evidence="2" id="KW-0862">Zinc</keyword>
<evidence type="ECO:0000313" key="6">
    <source>
        <dbReference type="Proteomes" id="UP000467700"/>
    </source>
</evidence>
<evidence type="ECO:0000259" key="4">
    <source>
        <dbReference type="PROSITE" id="PS50158"/>
    </source>
</evidence>
<dbReference type="PANTHER" id="PTHR46242">
    <property type="entry name" value="ZINC FINGER CCHC DOMAIN-CONTAINING PROTEIN 9 ZCCHC9"/>
    <property type="match status" value="1"/>
</dbReference>
<feature type="compositionally biased region" description="Basic and acidic residues" evidence="3">
    <location>
        <begin position="95"/>
        <end position="104"/>
    </location>
</feature>
<reference evidence="5 6" key="1">
    <citation type="submission" date="2020-01" db="EMBL/GenBank/DDBJ databases">
        <authorList>
            <person name="Gupta K D."/>
        </authorList>
    </citation>
    <scope>NUCLEOTIDE SEQUENCE [LARGE SCALE GENOMIC DNA]</scope>
</reference>
<evidence type="ECO:0000313" key="5">
    <source>
        <dbReference type="EMBL" id="CAA7260659.1"/>
    </source>
</evidence>
<protein>
    <recommendedName>
        <fullName evidence="4">CCHC-type domain-containing protein</fullName>
    </recommendedName>
</protein>
<dbReference type="InterPro" id="IPR036875">
    <property type="entry name" value="Znf_CCHC_sf"/>
</dbReference>
<feature type="compositionally biased region" description="Basic residues" evidence="3">
    <location>
        <begin position="51"/>
        <end position="60"/>
    </location>
</feature>
<dbReference type="InterPro" id="IPR001878">
    <property type="entry name" value="Znf_CCHC"/>
</dbReference>
<feature type="compositionally biased region" description="Polar residues" evidence="3">
    <location>
        <begin position="21"/>
        <end position="32"/>
    </location>
</feature>
<gene>
    <name evidence="5" type="ORF">AAE3_LOCUS2936</name>
</gene>
<name>A0A8S0XF93_CYCAE</name>
<dbReference type="AlphaFoldDB" id="A0A8S0XF93"/>
<feature type="domain" description="CCHC-type" evidence="4">
    <location>
        <begin position="143"/>
        <end position="158"/>
    </location>
</feature>
<feature type="compositionally biased region" description="Basic residues" evidence="3">
    <location>
        <begin position="105"/>
        <end position="119"/>
    </location>
</feature>
<dbReference type="GO" id="GO:0005730">
    <property type="term" value="C:nucleolus"/>
    <property type="evidence" value="ECO:0007669"/>
    <property type="project" value="TreeGrafter"/>
</dbReference>
<evidence type="ECO:0000256" key="3">
    <source>
        <dbReference type="SAM" id="MobiDB-lite"/>
    </source>
</evidence>
<dbReference type="Proteomes" id="UP000467700">
    <property type="component" value="Unassembled WGS sequence"/>
</dbReference>
<proteinExistence type="predicted"/>
<dbReference type="EMBL" id="CACVBS010000030">
    <property type="protein sequence ID" value="CAA7260659.1"/>
    <property type="molecule type" value="Genomic_DNA"/>
</dbReference>
<keyword evidence="2" id="KW-0863">Zinc-finger</keyword>